<name>A0A9Q0AMG6_9PEZI</name>
<dbReference type="PANTHER" id="PTHR43284">
    <property type="entry name" value="ASPARAGINE SYNTHETASE (GLUTAMINE-HYDROLYZING)"/>
    <property type="match status" value="1"/>
</dbReference>
<dbReference type="Pfam" id="PF00733">
    <property type="entry name" value="Asn_synthase"/>
    <property type="match status" value="2"/>
</dbReference>
<dbReference type="Gene3D" id="3.40.50.620">
    <property type="entry name" value="HUPs"/>
    <property type="match status" value="1"/>
</dbReference>
<dbReference type="GO" id="GO:0005829">
    <property type="term" value="C:cytosol"/>
    <property type="evidence" value="ECO:0007669"/>
    <property type="project" value="TreeGrafter"/>
</dbReference>
<evidence type="ECO:0000313" key="2">
    <source>
        <dbReference type="EMBL" id="KAI1861156.1"/>
    </source>
</evidence>
<gene>
    <name evidence="2" type="ORF">JX265_009775</name>
</gene>
<sequence length="471" mass="51662">MGLIQESLKLGRCDGKAPWLLVTNARIPCLSKAQCVTTTPGLYIYGNGVILPASKNQVLSRNGDRQALPEWATDMDVNGDTVLLKTGVMNNPPLYITRNTTTRAWAIGTDVFTLNATRYQWEMPIKIINPTIINRDSTTSFVGVTQLPAHAYVEIQNPGSGWQFSMQELYDPLFAVLHPRIRDFTQAGSRFVEALQAGVSANVQDETEIATLLSGGIDSGAVTTFAVRSGVKVTAYSAGSPWGNEHEEAQELADFLGIPLVRIELSTDEILAAIPASMRALGTANRVQVDVSLIVSAVMRSGIIKERHILTGYGADPLLLGLPPDCHEEEVLTQSIISEADGARHSCEFTDAVARTWNKRVSHPFWHSDVIETAVDIHPHCKVHDGREKAFFRAAMEKYMPKSAVWRNKIGIHLGGGLQGGLDMHFGGVDQKTKAYTEIFESITETLLEDPFANIDGLHLKVCKKYVKQPV</sequence>
<dbReference type="InterPro" id="IPR001962">
    <property type="entry name" value="Asn_synthase"/>
</dbReference>
<reference evidence="2" key="1">
    <citation type="submission" date="2021-03" db="EMBL/GenBank/DDBJ databases">
        <title>Revisited historic fungal species revealed as producer of novel bioactive compounds through whole genome sequencing and comparative genomics.</title>
        <authorList>
            <person name="Vignolle G.A."/>
            <person name="Hochenegger N."/>
            <person name="Mach R.L."/>
            <person name="Mach-Aigner A.R."/>
            <person name="Javad Rahimi M."/>
            <person name="Salim K.A."/>
            <person name="Chan C.M."/>
            <person name="Lim L.B.L."/>
            <person name="Cai F."/>
            <person name="Druzhinina I.S."/>
            <person name="U'Ren J.M."/>
            <person name="Derntl C."/>
        </authorList>
    </citation>
    <scope>NUCLEOTIDE SEQUENCE</scope>
    <source>
        <strain evidence="2">TUCIM 5799</strain>
    </source>
</reference>
<dbReference type="AlphaFoldDB" id="A0A9Q0AMG6"/>
<dbReference type="GO" id="GO:0006529">
    <property type="term" value="P:asparagine biosynthetic process"/>
    <property type="evidence" value="ECO:0007669"/>
    <property type="project" value="InterPro"/>
</dbReference>
<organism evidence="2 3">
    <name type="scientific">Neoarthrinium moseri</name>
    <dbReference type="NCBI Taxonomy" id="1658444"/>
    <lineage>
        <taxon>Eukaryota</taxon>
        <taxon>Fungi</taxon>
        <taxon>Dikarya</taxon>
        <taxon>Ascomycota</taxon>
        <taxon>Pezizomycotina</taxon>
        <taxon>Sordariomycetes</taxon>
        <taxon>Xylariomycetidae</taxon>
        <taxon>Amphisphaeriales</taxon>
        <taxon>Apiosporaceae</taxon>
        <taxon>Neoarthrinium</taxon>
    </lineage>
</organism>
<comment type="caution">
    <text evidence="2">The sequence shown here is derived from an EMBL/GenBank/DDBJ whole genome shotgun (WGS) entry which is preliminary data.</text>
</comment>
<dbReference type="SUPFAM" id="SSF52402">
    <property type="entry name" value="Adenine nucleotide alpha hydrolases-like"/>
    <property type="match status" value="1"/>
</dbReference>
<evidence type="ECO:0000313" key="3">
    <source>
        <dbReference type="Proteomes" id="UP000829685"/>
    </source>
</evidence>
<dbReference type="PANTHER" id="PTHR43284:SF1">
    <property type="entry name" value="ASPARAGINE SYNTHETASE"/>
    <property type="match status" value="1"/>
</dbReference>
<evidence type="ECO:0000259" key="1">
    <source>
        <dbReference type="Pfam" id="PF00733"/>
    </source>
</evidence>
<dbReference type="EMBL" id="JAFIMR010000030">
    <property type="protein sequence ID" value="KAI1861156.1"/>
    <property type="molecule type" value="Genomic_DNA"/>
</dbReference>
<proteinExistence type="predicted"/>
<dbReference type="InterPro" id="IPR014729">
    <property type="entry name" value="Rossmann-like_a/b/a_fold"/>
</dbReference>
<dbReference type="Proteomes" id="UP000829685">
    <property type="component" value="Unassembled WGS sequence"/>
</dbReference>
<keyword evidence="3" id="KW-1185">Reference proteome</keyword>
<dbReference type="InterPro" id="IPR051786">
    <property type="entry name" value="ASN_synthetase/amidase"/>
</dbReference>
<dbReference type="CDD" id="cd01991">
    <property type="entry name" value="Asn_synthase_B_C"/>
    <property type="match status" value="1"/>
</dbReference>
<dbReference type="GO" id="GO:0004066">
    <property type="term" value="F:asparagine synthase (glutamine-hydrolyzing) activity"/>
    <property type="evidence" value="ECO:0007669"/>
    <property type="project" value="InterPro"/>
</dbReference>
<feature type="domain" description="Asparagine synthetase" evidence="1">
    <location>
        <begin position="193"/>
        <end position="325"/>
    </location>
</feature>
<feature type="domain" description="Asparagine synthetase" evidence="1">
    <location>
        <begin position="351"/>
        <end position="414"/>
    </location>
</feature>
<accession>A0A9Q0AMG6</accession>
<protein>
    <recommendedName>
        <fullName evidence="1">Asparagine synthetase domain-containing protein</fullName>
    </recommendedName>
</protein>